<gene>
    <name evidence="2" type="ORF">A374_06026</name>
</gene>
<comment type="caution">
    <text evidence="2">The sequence shown here is derived from an EMBL/GenBank/DDBJ whole genome shotgun (WGS) entry which is preliminary data.</text>
</comment>
<dbReference type="PROSITE" id="PS50943">
    <property type="entry name" value="HTH_CROC1"/>
    <property type="match status" value="1"/>
</dbReference>
<dbReference type="InterPro" id="IPR010982">
    <property type="entry name" value="Lambda_DNA-bd_dom_sf"/>
</dbReference>
<dbReference type="InterPro" id="IPR001387">
    <property type="entry name" value="Cro/C1-type_HTH"/>
</dbReference>
<feature type="domain" description="HTH cro/C1-type" evidence="1">
    <location>
        <begin position="6"/>
        <end position="59"/>
    </location>
</feature>
<name>I8AKY3_9BACL</name>
<dbReference type="Gene3D" id="1.25.40.10">
    <property type="entry name" value="Tetratricopeptide repeat domain"/>
    <property type="match status" value="1"/>
</dbReference>
<dbReference type="CDD" id="cd00093">
    <property type="entry name" value="HTH_XRE"/>
    <property type="match status" value="1"/>
</dbReference>
<organism evidence="2 3">
    <name type="scientific">Fictibacillus macauensis ZFHKF-1</name>
    <dbReference type="NCBI Taxonomy" id="1196324"/>
    <lineage>
        <taxon>Bacteria</taxon>
        <taxon>Bacillati</taxon>
        <taxon>Bacillota</taxon>
        <taxon>Bacilli</taxon>
        <taxon>Bacillales</taxon>
        <taxon>Fictibacillaceae</taxon>
        <taxon>Fictibacillus</taxon>
    </lineage>
</organism>
<dbReference type="InterPro" id="IPR019734">
    <property type="entry name" value="TPR_rpt"/>
</dbReference>
<dbReference type="EMBL" id="AKKV01000021">
    <property type="protein sequence ID" value="EIT86497.1"/>
    <property type="molecule type" value="Genomic_DNA"/>
</dbReference>
<dbReference type="SUPFAM" id="SSF47413">
    <property type="entry name" value="lambda repressor-like DNA-binding domains"/>
    <property type="match status" value="1"/>
</dbReference>
<sequence>MEGKKLYYRRLKLKLTQKEVSEGICSVSYLSKIENNTIVPSKDIVMALKKRLKINVDLGPTLDIGSIRQQIMSWLDYINYRNEKQCLYEYNSLRGIIHKVDDLEIVLLYKVISIRYHIFCKDFKKAKVVIDDIKHIITLSNSVHTRYYFVFFEAMYENQLKNLDKTHNLFKEAEKLMIEGNIDDPIFYYHLAVLNLDLGFREKCMFLAKKALGKLEKQANYKRSTDCHILLGICSMYFKAYSMARKHYYIALRVMKNNPIYREELGCVLHNLGFCYFLESNYDKALHYLMKSYKENKGNNIEFTIFVIIKAYIKKRDFNHARKWLLKGYKSISETSVCTILFKLLEHQIENYIQKDEYEHFLEQSAIPYLEKNQCYKLLLDVYEEAAQYYTKHFKYKKANEYYAKRFKLSEK</sequence>
<accession>I8AKY3</accession>
<dbReference type="STRING" id="1196324.A374_06026"/>
<dbReference type="Proteomes" id="UP000004080">
    <property type="component" value="Unassembled WGS sequence"/>
</dbReference>
<dbReference type="AlphaFoldDB" id="I8AKY3"/>
<dbReference type="Gene3D" id="1.10.260.40">
    <property type="entry name" value="lambda repressor-like DNA-binding domains"/>
    <property type="match status" value="1"/>
</dbReference>
<protein>
    <submittedName>
        <fullName evidence="2">Transcriptional activator (Transcriptional regulator)</fullName>
    </submittedName>
</protein>
<reference evidence="2 3" key="1">
    <citation type="journal article" date="2012" name="J. Bacteriol.">
        <title>Genome of Bacillus macauensis ZFHKF-1, a Long-Chain-Forming Bacterium.</title>
        <authorList>
            <person name="Cai L."/>
            <person name="Zhang T."/>
        </authorList>
    </citation>
    <scope>NUCLEOTIDE SEQUENCE [LARGE SCALE GENOMIC DNA]</scope>
    <source>
        <strain evidence="2 3">ZFHKF-1</strain>
    </source>
</reference>
<evidence type="ECO:0000259" key="1">
    <source>
        <dbReference type="PROSITE" id="PS50943"/>
    </source>
</evidence>
<evidence type="ECO:0000313" key="2">
    <source>
        <dbReference type="EMBL" id="EIT86497.1"/>
    </source>
</evidence>
<dbReference type="InterPro" id="IPR011990">
    <property type="entry name" value="TPR-like_helical_dom_sf"/>
</dbReference>
<evidence type="ECO:0000313" key="3">
    <source>
        <dbReference type="Proteomes" id="UP000004080"/>
    </source>
</evidence>
<dbReference type="GO" id="GO:0003677">
    <property type="term" value="F:DNA binding"/>
    <property type="evidence" value="ECO:0007669"/>
    <property type="project" value="InterPro"/>
</dbReference>
<dbReference type="Pfam" id="PF01381">
    <property type="entry name" value="HTH_3"/>
    <property type="match status" value="1"/>
</dbReference>
<dbReference type="RefSeq" id="WP_007201302.1">
    <property type="nucleotide sequence ID" value="NZ_AKKV01000021.1"/>
</dbReference>
<keyword evidence="3" id="KW-1185">Reference proteome</keyword>
<dbReference type="SMART" id="SM00530">
    <property type="entry name" value="HTH_XRE"/>
    <property type="match status" value="1"/>
</dbReference>
<dbReference type="SMART" id="SM00028">
    <property type="entry name" value="TPR"/>
    <property type="match status" value="2"/>
</dbReference>
<proteinExistence type="predicted"/>
<dbReference type="SUPFAM" id="SSF48452">
    <property type="entry name" value="TPR-like"/>
    <property type="match status" value="1"/>
</dbReference>
<dbReference type="eggNOG" id="COG1396">
    <property type="taxonomic scope" value="Bacteria"/>
</dbReference>
<dbReference type="PATRIC" id="fig|1196324.3.peg.1230"/>